<dbReference type="HOGENOM" id="CLU_024648_5_0_4"/>
<dbReference type="PRINTS" id="PR00420">
    <property type="entry name" value="RNGMNOXGNASE"/>
</dbReference>
<evidence type="ECO:0000259" key="1">
    <source>
        <dbReference type="Pfam" id="PF01494"/>
    </source>
</evidence>
<dbReference type="AlphaFoldDB" id="G0AHI6"/>
<dbReference type="Proteomes" id="UP000008392">
    <property type="component" value="Chromosome"/>
</dbReference>
<gene>
    <name evidence="2" type="ordered locus">CFU_0187</name>
</gene>
<dbReference type="PANTHER" id="PTHR42685:SF22">
    <property type="entry name" value="CONDITIONED MEDIUM FACTOR RECEPTOR 1"/>
    <property type="match status" value="1"/>
</dbReference>
<reference evidence="3" key="6">
    <citation type="submission" date="2011-05" db="EMBL/GenBank/DDBJ databases">
        <title>Complete sequence of Collimonas fungivorans Ter331.</title>
        <authorList>
            <person name="Leveau J.H."/>
        </authorList>
    </citation>
    <scope>NUCLEOTIDE SEQUENCE [LARGE SCALE GENOMIC DNA]</scope>
    <source>
        <strain evidence="3">Ter331</strain>
    </source>
</reference>
<reference evidence="2 3" key="1">
    <citation type="journal article" date="2004" name="Environ. Microbiol.">
        <title>Phylogeny-function analysis of (meta)genomic libraries: screening for expression of ribosomal RNA genes by large-insert library fluorescent in situ hybridization (LIL-FISH).</title>
        <authorList>
            <person name="Leveau J.H."/>
            <person name="Gerards S."/>
            <person name="de Boer W."/>
            <person name="van Veen J.A."/>
        </authorList>
    </citation>
    <scope>NUCLEOTIDE SEQUENCE [LARGE SCALE GENOMIC DNA]</scope>
    <source>
        <strain evidence="2 3">Ter331</strain>
    </source>
</reference>
<name>G0AHI6_COLFT</name>
<dbReference type="NCBIfam" id="TIGR02032">
    <property type="entry name" value="GG-red-SF"/>
    <property type="match status" value="1"/>
</dbReference>
<feature type="domain" description="FAD-binding" evidence="1">
    <location>
        <begin position="19"/>
        <end position="171"/>
    </location>
</feature>
<dbReference type="InterPro" id="IPR050407">
    <property type="entry name" value="Geranylgeranyl_reductase"/>
</dbReference>
<keyword evidence="3" id="KW-1185">Reference proteome</keyword>
<reference evidence="2 3" key="2">
    <citation type="journal article" date="2006" name="J. Microbiol. Methods">
        <title>Genomic flank-sequencing of plasposon insertion sites for rapid identification of functional genes.</title>
        <authorList>
            <person name="Leveau J.H."/>
            <person name="Gerards S."/>
            <person name="Fritsche K."/>
            <person name="Zondag G."/>
            <person name="van Veen J.A."/>
        </authorList>
    </citation>
    <scope>NUCLEOTIDE SEQUENCE [LARGE SCALE GENOMIC DNA]</scope>
    <source>
        <strain evidence="2 3">Ter331</strain>
    </source>
</reference>
<dbReference type="EMBL" id="CP002745">
    <property type="protein sequence ID" value="AEK60025.1"/>
    <property type="molecule type" value="Genomic_DNA"/>
</dbReference>
<dbReference type="PANTHER" id="PTHR42685">
    <property type="entry name" value="GERANYLGERANYL DIPHOSPHATE REDUCTASE"/>
    <property type="match status" value="1"/>
</dbReference>
<accession>G0AHI6</accession>
<protein>
    <submittedName>
        <fullName evidence="2">Geranylgeranyl reductase</fullName>
    </submittedName>
</protein>
<dbReference type="KEGG" id="cfu:CFU_0187"/>
<reference evidence="2 3" key="4">
    <citation type="journal article" date="2010" name="Environ. Microbiol.">
        <title>The bacterial genus Collimonas: mycophagy, weathering and other adaptive solutions to life in oligotrophic soil environments.</title>
        <authorList>
            <person name="Leveau J.H."/>
            <person name="Uroz S."/>
            <person name="de Boer W."/>
        </authorList>
    </citation>
    <scope>NUCLEOTIDE SEQUENCE [LARGE SCALE GENOMIC DNA]</scope>
    <source>
        <strain evidence="2 3">Ter331</strain>
    </source>
</reference>
<dbReference type="InterPro" id="IPR011777">
    <property type="entry name" value="Geranylgeranyl_Rdtase_fam"/>
</dbReference>
<organism evidence="2 3">
    <name type="scientific">Collimonas fungivorans (strain Ter331)</name>
    <dbReference type="NCBI Taxonomy" id="1005048"/>
    <lineage>
        <taxon>Bacteria</taxon>
        <taxon>Pseudomonadati</taxon>
        <taxon>Pseudomonadota</taxon>
        <taxon>Betaproteobacteria</taxon>
        <taxon>Burkholderiales</taxon>
        <taxon>Oxalobacteraceae</taxon>
        <taxon>Collimonas</taxon>
    </lineage>
</organism>
<dbReference type="InterPro" id="IPR002938">
    <property type="entry name" value="FAD-bd"/>
</dbReference>
<reference evidence="2 3" key="3">
    <citation type="journal article" date="2008" name="FEMS Microbiol. Ecol.">
        <title>Identification and characterization of genes underlying chitinolysis in Collimonas fungivorans Ter331.</title>
        <authorList>
            <person name="Fritsche K."/>
            <person name="de Boer W."/>
            <person name="Gerards S."/>
            <person name="van den Berg M."/>
            <person name="van Veen J.A."/>
            <person name="Leveau J.H."/>
        </authorList>
    </citation>
    <scope>NUCLEOTIDE SEQUENCE [LARGE SCALE GENOMIC DNA]</scope>
    <source>
        <strain evidence="2 3">Ter331</strain>
    </source>
</reference>
<dbReference type="eggNOG" id="COG0644">
    <property type="taxonomic scope" value="Bacteria"/>
</dbReference>
<dbReference type="Pfam" id="PF01494">
    <property type="entry name" value="FAD_binding_3"/>
    <property type="match status" value="1"/>
</dbReference>
<reference evidence="2 3" key="5">
    <citation type="journal article" date="2011" name="ISME J.">
        <title>Dual transcriptional profiling of a bacterial/fungal confrontation: Collimonas fungivorans versus Aspergillus niger.</title>
        <authorList>
            <person name="Mela F."/>
            <person name="Fritsche K."/>
            <person name="de Boer W."/>
            <person name="van Veen J.A."/>
            <person name="de Graaff L.H."/>
            <person name="van den Berg M."/>
            <person name="Leveau J.H."/>
        </authorList>
    </citation>
    <scope>NUCLEOTIDE SEQUENCE [LARGE SCALE GENOMIC DNA]</scope>
    <source>
        <strain evidence="2 3">Ter331</strain>
    </source>
</reference>
<dbReference type="GO" id="GO:0071949">
    <property type="term" value="F:FAD binding"/>
    <property type="evidence" value="ECO:0007669"/>
    <property type="project" value="InterPro"/>
</dbReference>
<evidence type="ECO:0000313" key="3">
    <source>
        <dbReference type="Proteomes" id="UP000008392"/>
    </source>
</evidence>
<sequence length="402" mass="43710">MPGRMAWGGAAMSFDDTVADVLVVGAGPAGSHLAYLLAEQGLRVTIIDKQAFPRAKVCGGGLSRKAMDLLGFDLGPAMHRAIGGAILNYRNRDAILKEVEPMAACTVVRSEFDQLLLDRACAKGVRFLAETAFVDATEGADAVSVTTSRGLLRCRLLLAADGAASAVRNKLFGKDLVAYVPAMEATVWPAPGTLERFGDRALFDFDGMPRGYGWIFPKRDHFNVGVYSPFGGTALRQHLDRFIAAYASLQQPSRVEYQGYVIPLQNRRQLYQRGRVWLLGDAAGLAEALFGEGIYFALKSATIAAKAIAADGLRAESALYSRLLRLELLPELRAAAWMARLIYRFPKLAFSHLVLNQQINHDFAGLISGQMGYRHCLLKTALGLPRWLLPSKAPGSAADHSR</sequence>
<dbReference type="STRING" id="1005048.CFU_0187"/>
<proteinExistence type="predicted"/>
<dbReference type="SUPFAM" id="SSF51905">
    <property type="entry name" value="FAD/NAD(P)-binding domain"/>
    <property type="match status" value="1"/>
</dbReference>
<evidence type="ECO:0000313" key="2">
    <source>
        <dbReference type="EMBL" id="AEK60025.1"/>
    </source>
</evidence>
<dbReference type="InterPro" id="IPR036188">
    <property type="entry name" value="FAD/NAD-bd_sf"/>
</dbReference>
<dbReference type="Gene3D" id="3.50.50.60">
    <property type="entry name" value="FAD/NAD(P)-binding domain"/>
    <property type="match status" value="1"/>
</dbReference>
<dbReference type="GO" id="GO:0016628">
    <property type="term" value="F:oxidoreductase activity, acting on the CH-CH group of donors, NAD or NADP as acceptor"/>
    <property type="evidence" value="ECO:0007669"/>
    <property type="project" value="InterPro"/>
</dbReference>